<name>A0AAV7VMR8_PLEWA</name>
<evidence type="ECO:0000256" key="1">
    <source>
        <dbReference type="SAM" id="MobiDB-lite"/>
    </source>
</evidence>
<organism evidence="2 3">
    <name type="scientific">Pleurodeles waltl</name>
    <name type="common">Iberian ribbed newt</name>
    <dbReference type="NCBI Taxonomy" id="8319"/>
    <lineage>
        <taxon>Eukaryota</taxon>
        <taxon>Metazoa</taxon>
        <taxon>Chordata</taxon>
        <taxon>Craniata</taxon>
        <taxon>Vertebrata</taxon>
        <taxon>Euteleostomi</taxon>
        <taxon>Amphibia</taxon>
        <taxon>Batrachia</taxon>
        <taxon>Caudata</taxon>
        <taxon>Salamandroidea</taxon>
        <taxon>Salamandridae</taxon>
        <taxon>Pleurodelinae</taxon>
        <taxon>Pleurodeles</taxon>
    </lineage>
</organism>
<feature type="compositionally biased region" description="Polar residues" evidence="1">
    <location>
        <begin position="23"/>
        <end position="47"/>
    </location>
</feature>
<accession>A0AAV7VMR8</accession>
<comment type="caution">
    <text evidence="2">The sequence shown here is derived from an EMBL/GenBank/DDBJ whole genome shotgun (WGS) entry which is preliminary data.</text>
</comment>
<evidence type="ECO:0000313" key="3">
    <source>
        <dbReference type="Proteomes" id="UP001066276"/>
    </source>
</evidence>
<evidence type="ECO:0000313" key="2">
    <source>
        <dbReference type="EMBL" id="KAJ1201671.1"/>
    </source>
</evidence>
<gene>
    <name evidence="2" type="ORF">NDU88_005477</name>
</gene>
<protein>
    <submittedName>
        <fullName evidence="2">Uncharacterized protein</fullName>
    </submittedName>
</protein>
<feature type="region of interest" description="Disordered" evidence="1">
    <location>
        <begin position="1"/>
        <end position="64"/>
    </location>
</feature>
<dbReference type="AlphaFoldDB" id="A0AAV7VMR8"/>
<sequence length="181" mass="19508">MVRTAVPARKKPRRRTLDRSSRSPRIQLSQAASNLVGSPQEVTQDTGGASPVTINGPGLGDSRQRYASVRGVPSWELPPDPDPADHPCWGCRDEHRLLWRGVATKDGTRCERVMPASARTTGPGNPFPFWRRVLCRGAHFRVLLTASESASAPFGAIEGSIGCLNGPGGALMLRPLGTQVY</sequence>
<reference evidence="2" key="1">
    <citation type="journal article" date="2022" name="bioRxiv">
        <title>Sequencing and chromosome-scale assembly of the giantPleurodeles waltlgenome.</title>
        <authorList>
            <person name="Brown T."/>
            <person name="Elewa A."/>
            <person name="Iarovenko S."/>
            <person name="Subramanian E."/>
            <person name="Araus A.J."/>
            <person name="Petzold A."/>
            <person name="Susuki M."/>
            <person name="Suzuki K.-i.T."/>
            <person name="Hayashi T."/>
            <person name="Toyoda A."/>
            <person name="Oliveira C."/>
            <person name="Osipova E."/>
            <person name="Leigh N.D."/>
            <person name="Simon A."/>
            <person name="Yun M.H."/>
        </authorList>
    </citation>
    <scope>NUCLEOTIDE SEQUENCE</scope>
    <source>
        <strain evidence="2">20211129_DDA</strain>
        <tissue evidence="2">Liver</tissue>
    </source>
</reference>
<proteinExistence type="predicted"/>
<keyword evidence="3" id="KW-1185">Reference proteome</keyword>
<dbReference type="EMBL" id="JANPWB010000003">
    <property type="protein sequence ID" value="KAJ1201671.1"/>
    <property type="molecule type" value="Genomic_DNA"/>
</dbReference>
<dbReference type="Proteomes" id="UP001066276">
    <property type="component" value="Chromosome 2_1"/>
</dbReference>